<feature type="non-terminal residue" evidence="1">
    <location>
        <position position="1"/>
    </location>
</feature>
<reference evidence="1 2" key="1">
    <citation type="submission" date="2023-11" db="EMBL/GenBank/DDBJ databases">
        <title>Halocaridina rubra genome assembly.</title>
        <authorList>
            <person name="Smith C."/>
        </authorList>
    </citation>
    <scope>NUCLEOTIDE SEQUENCE [LARGE SCALE GENOMIC DNA]</scope>
    <source>
        <strain evidence="1">EP-1</strain>
        <tissue evidence="1">Whole</tissue>
    </source>
</reference>
<accession>A0AAN9AGI5</accession>
<protein>
    <submittedName>
        <fullName evidence="1">Uncharacterized protein</fullName>
    </submittedName>
</protein>
<feature type="non-terminal residue" evidence="1">
    <location>
        <position position="58"/>
    </location>
</feature>
<comment type="caution">
    <text evidence="1">The sequence shown here is derived from an EMBL/GenBank/DDBJ whole genome shotgun (WGS) entry which is preliminary data.</text>
</comment>
<sequence length="58" mass="6743">RRDCNLEWPDKGNHCTIWQLGMARQREPLHSLATLNGQIKETVAQSGKDFQRLKAEHE</sequence>
<dbReference type="EMBL" id="JAXCGZ010000174">
    <property type="protein sequence ID" value="KAK7086483.1"/>
    <property type="molecule type" value="Genomic_DNA"/>
</dbReference>
<gene>
    <name evidence="1" type="ORF">SK128_000663</name>
</gene>
<dbReference type="AlphaFoldDB" id="A0AAN9AGI5"/>
<organism evidence="1 2">
    <name type="scientific">Halocaridina rubra</name>
    <name type="common">Hawaiian red shrimp</name>
    <dbReference type="NCBI Taxonomy" id="373956"/>
    <lineage>
        <taxon>Eukaryota</taxon>
        <taxon>Metazoa</taxon>
        <taxon>Ecdysozoa</taxon>
        <taxon>Arthropoda</taxon>
        <taxon>Crustacea</taxon>
        <taxon>Multicrustacea</taxon>
        <taxon>Malacostraca</taxon>
        <taxon>Eumalacostraca</taxon>
        <taxon>Eucarida</taxon>
        <taxon>Decapoda</taxon>
        <taxon>Pleocyemata</taxon>
        <taxon>Caridea</taxon>
        <taxon>Atyoidea</taxon>
        <taxon>Atyidae</taxon>
        <taxon>Halocaridina</taxon>
    </lineage>
</organism>
<proteinExistence type="predicted"/>
<name>A0AAN9AGI5_HALRR</name>
<dbReference type="Proteomes" id="UP001381693">
    <property type="component" value="Unassembled WGS sequence"/>
</dbReference>
<keyword evidence="2" id="KW-1185">Reference proteome</keyword>
<evidence type="ECO:0000313" key="2">
    <source>
        <dbReference type="Proteomes" id="UP001381693"/>
    </source>
</evidence>
<evidence type="ECO:0000313" key="1">
    <source>
        <dbReference type="EMBL" id="KAK7086483.1"/>
    </source>
</evidence>